<keyword evidence="3" id="KW-0347">Helicase</keyword>
<keyword evidence="2" id="KW-0378">Hydrolase</keyword>
<evidence type="ECO:0000256" key="3">
    <source>
        <dbReference type="ARBA" id="ARBA00022806"/>
    </source>
</evidence>
<evidence type="ECO:0000259" key="5">
    <source>
        <dbReference type="PROSITE" id="PS51194"/>
    </source>
</evidence>
<keyword evidence="7" id="KW-1185">Reference proteome</keyword>
<dbReference type="GO" id="GO:0016787">
    <property type="term" value="F:hydrolase activity"/>
    <property type="evidence" value="ECO:0007669"/>
    <property type="project" value="UniProtKB-KW"/>
</dbReference>
<evidence type="ECO:0000256" key="2">
    <source>
        <dbReference type="ARBA" id="ARBA00022801"/>
    </source>
</evidence>
<reference evidence="7" key="1">
    <citation type="submission" date="2020-01" db="EMBL/GenBank/DDBJ databases">
        <title>Draft genome sequence of the Termite Coptotermes fromosanus.</title>
        <authorList>
            <person name="Itakura S."/>
            <person name="Yosikawa Y."/>
            <person name="Umezawa K."/>
        </authorList>
    </citation>
    <scope>NUCLEOTIDE SEQUENCE [LARGE SCALE GENOMIC DNA]</scope>
</reference>
<dbReference type="EMBL" id="BLKM01009318">
    <property type="protein sequence ID" value="GFG36229.1"/>
    <property type="molecule type" value="Genomic_DNA"/>
</dbReference>
<proteinExistence type="predicted"/>
<comment type="caution">
    <text evidence="6">The sequence shown here is derived from an EMBL/GenBank/DDBJ whole genome shotgun (WGS) entry which is preliminary data.</text>
</comment>
<accession>A0A6L2PUM6</accession>
<keyword evidence="1" id="KW-0547">Nucleotide-binding</keyword>
<dbReference type="InterPro" id="IPR001650">
    <property type="entry name" value="Helicase_C-like"/>
</dbReference>
<organism evidence="6 7">
    <name type="scientific">Coptotermes formosanus</name>
    <name type="common">Formosan subterranean termite</name>
    <dbReference type="NCBI Taxonomy" id="36987"/>
    <lineage>
        <taxon>Eukaryota</taxon>
        <taxon>Metazoa</taxon>
        <taxon>Ecdysozoa</taxon>
        <taxon>Arthropoda</taxon>
        <taxon>Hexapoda</taxon>
        <taxon>Insecta</taxon>
        <taxon>Pterygota</taxon>
        <taxon>Neoptera</taxon>
        <taxon>Polyneoptera</taxon>
        <taxon>Dictyoptera</taxon>
        <taxon>Blattodea</taxon>
        <taxon>Blattoidea</taxon>
        <taxon>Termitoidae</taxon>
        <taxon>Rhinotermitidae</taxon>
        <taxon>Coptotermes</taxon>
    </lineage>
</organism>
<dbReference type="CDD" id="cd18795">
    <property type="entry name" value="SF2_C_Ski2"/>
    <property type="match status" value="1"/>
</dbReference>
<protein>
    <recommendedName>
        <fullName evidence="5">Helicase C-terminal domain-containing protein</fullName>
    </recommendedName>
</protein>
<dbReference type="SUPFAM" id="SSF52540">
    <property type="entry name" value="P-loop containing nucleoside triphosphate hydrolases"/>
    <property type="match status" value="1"/>
</dbReference>
<name>A0A6L2PUM6_COPFO</name>
<evidence type="ECO:0000256" key="1">
    <source>
        <dbReference type="ARBA" id="ARBA00022741"/>
    </source>
</evidence>
<dbReference type="Proteomes" id="UP000502823">
    <property type="component" value="Unassembled WGS sequence"/>
</dbReference>
<dbReference type="PROSITE" id="PS51194">
    <property type="entry name" value="HELICASE_CTER"/>
    <property type="match status" value="1"/>
</dbReference>
<dbReference type="InParanoid" id="A0A6L2PUM6"/>
<dbReference type="InterPro" id="IPR027417">
    <property type="entry name" value="P-loop_NTPase"/>
</dbReference>
<evidence type="ECO:0000256" key="4">
    <source>
        <dbReference type="ARBA" id="ARBA00022840"/>
    </source>
</evidence>
<feature type="domain" description="Helicase C-terminal" evidence="5">
    <location>
        <begin position="1"/>
        <end position="170"/>
    </location>
</feature>
<dbReference type="PANTHER" id="PTHR47961">
    <property type="entry name" value="DNA POLYMERASE THETA, PUTATIVE (AFU_ORTHOLOGUE AFUA_1G05260)-RELATED"/>
    <property type="match status" value="1"/>
</dbReference>
<dbReference type="OrthoDB" id="5575at2759"/>
<dbReference type="Gene3D" id="3.40.50.300">
    <property type="entry name" value="P-loop containing nucleotide triphosphate hydrolases"/>
    <property type="match status" value="1"/>
</dbReference>
<dbReference type="GO" id="GO:0005524">
    <property type="term" value="F:ATP binding"/>
    <property type="evidence" value="ECO:0007669"/>
    <property type="project" value="UniProtKB-KW"/>
</dbReference>
<evidence type="ECO:0000313" key="7">
    <source>
        <dbReference type="Proteomes" id="UP000502823"/>
    </source>
</evidence>
<evidence type="ECO:0000313" key="6">
    <source>
        <dbReference type="EMBL" id="GFG36229.1"/>
    </source>
</evidence>
<keyword evidence="4" id="KW-0067">ATP-binding</keyword>
<dbReference type="InterPro" id="IPR050474">
    <property type="entry name" value="Hel308_SKI2-like"/>
</dbReference>
<dbReference type="Pfam" id="PF00271">
    <property type="entry name" value="Helicase_C"/>
    <property type="match status" value="1"/>
</dbReference>
<dbReference type="AlphaFoldDB" id="A0A6L2PUM6"/>
<dbReference type="GO" id="GO:0004386">
    <property type="term" value="F:helicase activity"/>
    <property type="evidence" value="ECO:0007669"/>
    <property type="project" value="UniProtKB-KW"/>
</dbReference>
<dbReference type="SMART" id="SM00490">
    <property type="entry name" value="HELICc"/>
    <property type="match status" value="1"/>
</dbReference>
<gene>
    <name evidence="6" type="ORF">Cfor_00870</name>
</gene>
<dbReference type="PANTHER" id="PTHR47961:SF13">
    <property type="entry name" value="ACTIVATING SIGNAL COINTEGRATOR 1 COMPLEX SUBUNIT 3"/>
    <property type="match status" value="1"/>
</dbReference>
<sequence length="205" mass="22438">MVLKEMALQHNQLKVFEPEENAAVGQARKTLDRSRNKQLGELFHCGFSVHHAGMLRSDRSVVEKYFGEGLIKVLVCTSTLAWGVNLPAHCVIIRGTEIYDAKHGSFVDLGILDVLQIFGRAGRPQFDKSGHGVIITSHDKLSHQKKAHRMTHSTSGSICSAFTSSVLRLFIGMFVLLTFSSNQHVVLGDVVKGVGGEGSNRKEAA</sequence>